<dbReference type="Pfam" id="PF00685">
    <property type="entry name" value="Sulfotransfer_1"/>
    <property type="match status" value="1"/>
</dbReference>
<dbReference type="PANTHER" id="PTHR10704">
    <property type="entry name" value="CARBOHYDRATE SULFOTRANSFERASE"/>
    <property type="match status" value="1"/>
</dbReference>
<protein>
    <recommendedName>
        <fullName evidence="1">Sulfotransferase domain-containing protein</fullName>
    </recommendedName>
</protein>
<gene>
    <name evidence="2" type="ORF">AsFPU1_2883</name>
</gene>
<dbReference type="InterPro" id="IPR051135">
    <property type="entry name" value="Gal/GlcNAc/GalNAc_ST"/>
</dbReference>
<comment type="caution">
    <text evidence="2">The sequence shown here is derived from an EMBL/GenBank/DDBJ whole genome shotgun (WGS) entry which is preliminary data.</text>
</comment>
<evidence type="ECO:0000313" key="3">
    <source>
        <dbReference type="Proteomes" id="UP000287247"/>
    </source>
</evidence>
<dbReference type="AlphaFoldDB" id="A0A401IJN3"/>
<dbReference type="OrthoDB" id="7861019at2"/>
<accession>A0A401IJN3</accession>
<dbReference type="RefSeq" id="WP_125061129.1">
    <property type="nucleotide sequence ID" value="NZ_BDQK01000013.1"/>
</dbReference>
<feature type="domain" description="Sulfotransferase" evidence="1">
    <location>
        <begin position="13"/>
        <end position="319"/>
    </location>
</feature>
<dbReference type="InterPro" id="IPR000863">
    <property type="entry name" value="Sulfotransferase_dom"/>
</dbReference>
<dbReference type="EMBL" id="BDQK01000013">
    <property type="protein sequence ID" value="GBF81469.1"/>
    <property type="molecule type" value="Genomic_DNA"/>
</dbReference>
<dbReference type="GO" id="GO:0001517">
    <property type="term" value="F:N-acetylglucosamine 6-O-sulfotransferase activity"/>
    <property type="evidence" value="ECO:0007669"/>
    <property type="project" value="TreeGrafter"/>
</dbReference>
<proteinExistence type="predicted"/>
<evidence type="ECO:0000259" key="1">
    <source>
        <dbReference type="Pfam" id="PF00685"/>
    </source>
</evidence>
<name>A0A401IJN3_APHSA</name>
<dbReference type="Proteomes" id="UP000287247">
    <property type="component" value="Unassembled WGS sequence"/>
</dbReference>
<keyword evidence="3" id="KW-1185">Reference proteome</keyword>
<reference evidence="3" key="1">
    <citation type="submission" date="2017-05" db="EMBL/GenBank/DDBJ databases">
        <title>Physiological properties and genetic analysis related to exopolysaccharide production of fresh-water unicellular cyanobacterium Aphanothece sacrum, Suizenji Nori, that has been cultured as a food source in Japan.</title>
        <authorList>
            <person name="Kanesaki Y."/>
            <person name="Yoshikawa S."/>
            <person name="Ohki K."/>
        </authorList>
    </citation>
    <scope>NUCLEOTIDE SEQUENCE [LARGE SCALE GENOMIC DNA]</scope>
    <source>
        <strain evidence="3">FPU1</strain>
    </source>
</reference>
<dbReference type="Gene3D" id="3.40.50.300">
    <property type="entry name" value="P-loop containing nucleotide triphosphate hydrolases"/>
    <property type="match status" value="1"/>
</dbReference>
<dbReference type="SUPFAM" id="SSF52540">
    <property type="entry name" value="P-loop containing nucleoside triphosphate hydrolases"/>
    <property type="match status" value="1"/>
</dbReference>
<dbReference type="GO" id="GO:0006790">
    <property type="term" value="P:sulfur compound metabolic process"/>
    <property type="evidence" value="ECO:0007669"/>
    <property type="project" value="TreeGrafter"/>
</dbReference>
<dbReference type="GO" id="GO:0006044">
    <property type="term" value="P:N-acetylglucosamine metabolic process"/>
    <property type="evidence" value="ECO:0007669"/>
    <property type="project" value="TreeGrafter"/>
</dbReference>
<dbReference type="InterPro" id="IPR027417">
    <property type="entry name" value="P-loop_NTPase"/>
</dbReference>
<dbReference type="PANTHER" id="PTHR10704:SF44">
    <property type="entry name" value="LD35051P-RELATED"/>
    <property type="match status" value="1"/>
</dbReference>
<organism evidence="2 3">
    <name type="scientific">Aphanothece sacrum FPU1</name>
    <dbReference type="NCBI Taxonomy" id="1920663"/>
    <lineage>
        <taxon>Bacteria</taxon>
        <taxon>Bacillati</taxon>
        <taxon>Cyanobacteriota</taxon>
        <taxon>Cyanophyceae</taxon>
        <taxon>Oscillatoriophycideae</taxon>
        <taxon>Chroococcales</taxon>
        <taxon>Aphanothecaceae</taxon>
        <taxon>Aphanothece</taxon>
    </lineage>
</organism>
<sequence length="334" mass="38574">MNNQLDKTNIGAIFGTGRSGTTWLGSILNSHPDVVYRFEPFHRLQKNNQDIAELIKILKSNQISEQDIIHMYKSLLPAYPEIDKPPFFEKNFSSRFPIGRPLLYPLARKNNILRMLFREMYTPTQSPLLIFKEVGYIEIPKNLIDNTRMPIVYMVRHPCAVISSLIKGQNLFLMSTGRLGIINNLLKEYQPKLAEKYEGNIENMTMAAKQALLWYIEVEESFLACQDSPHGLVVIYEELVDNTLAVAEKVLGHFGLDLHQKTIDFIEKSTSSSPKQSLIKEFGMINKYFTIYRDSKQVRDKWKDKMSEEDQNTVREIVQSSKCFQKGVNLGLWN</sequence>
<evidence type="ECO:0000313" key="2">
    <source>
        <dbReference type="EMBL" id="GBF81469.1"/>
    </source>
</evidence>